<gene>
    <name evidence="6" type="ordered locus">Mthe_1446</name>
</gene>
<dbReference type="InterPro" id="IPR059051">
    <property type="entry name" value="MTH_967_PDDEXK"/>
</dbReference>
<dbReference type="Gene3D" id="1.10.260.40">
    <property type="entry name" value="lambda repressor-like DNA-binding domains"/>
    <property type="match status" value="1"/>
</dbReference>
<dbReference type="InterPro" id="IPR010982">
    <property type="entry name" value="Lambda_DNA-bd_dom_sf"/>
</dbReference>
<organism evidence="6 7">
    <name type="scientific">Methanothrix thermoacetophila (strain DSM 6194 / JCM 14653 / NBRC 101360 / PT)</name>
    <name type="common">Methanosaeta thermophila</name>
    <dbReference type="NCBI Taxonomy" id="349307"/>
    <lineage>
        <taxon>Archaea</taxon>
        <taxon>Methanobacteriati</taxon>
        <taxon>Methanobacteriota</taxon>
        <taxon>Stenosarchaea group</taxon>
        <taxon>Methanomicrobia</taxon>
        <taxon>Methanotrichales</taxon>
        <taxon>Methanotrichaceae</taxon>
        <taxon>Methanothrix</taxon>
    </lineage>
</organism>
<sequence>MAPGRRRDPSSRFKYLLFRFNTAMEKELLTRSVINVLREAGFLVSSMCDIRPRSFDLAARREELLLLLKILSNIDGLNERTAREITRLAGHLLGQPLIVGEKTRDQMLERGAVYYRYGVPTVSLPTLADYLLGGIPPLVYAAHGGLYVKIDGEMLQRLRIERGISIGELAAELGVSRRTVSKYESESMDTSIDIALKLEEIFQEELIQAVDIFRQRFVEEATTEVKDSILRRLVEIGLRVFPISQAPFNAITRDEDMVVLTGVSRLTTGMIKRARLMSSLSSVTLTHSALIVDGETKIDRIERTAVIGRKEIEKIDSRKDFADLLMTRRESSAY</sequence>
<keyword evidence="3 4" id="KW-0804">Transcription</keyword>
<dbReference type="HAMAP" id="MF_00584">
    <property type="entry name" value="HTH_type_cro_C1"/>
    <property type="match status" value="1"/>
</dbReference>
<evidence type="ECO:0000259" key="5">
    <source>
        <dbReference type="PROSITE" id="PS50943"/>
    </source>
</evidence>
<dbReference type="AlphaFoldDB" id="A0B946"/>
<name>A0B946_METTP</name>
<dbReference type="STRING" id="349307.Mthe_1446"/>
<dbReference type="Pfam" id="PF01381">
    <property type="entry name" value="HTH_3"/>
    <property type="match status" value="1"/>
</dbReference>
<dbReference type="PROSITE" id="PS50943">
    <property type="entry name" value="HTH_CROC1"/>
    <property type="match status" value="1"/>
</dbReference>
<dbReference type="InterPro" id="IPR001387">
    <property type="entry name" value="Cro/C1-type_HTH"/>
</dbReference>
<dbReference type="Proteomes" id="UP000000674">
    <property type="component" value="Chromosome"/>
</dbReference>
<dbReference type="InterPro" id="IPR020886">
    <property type="entry name" value="MTH_967-like"/>
</dbReference>
<dbReference type="Pfam" id="PF26553">
    <property type="entry name" value="PDDEXK_19"/>
    <property type="match status" value="1"/>
</dbReference>
<evidence type="ECO:0000256" key="3">
    <source>
        <dbReference type="ARBA" id="ARBA00023163"/>
    </source>
</evidence>
<evidence type="ECO:0000313" key="6">
    <source>
        <dbReference type="EMBL" id="ABK15220.1"/>
    </source>
</evidence>
<dbReference type="SUPFAM" id="SSF47413">
    <property type="entry name" value="lambda repressor-like DNA-binding domains"/>
    <property type="match status" value="1"/>
</dbReference>
<evidence type="ECO:0000256" key="2">
    <source>
        <dbReference type="ARBA" id="ARBA00023125"/>
    </source>
</evidence>
<dbReference type="SMART" id="SM00530">
    <property type="entry name" value="HTH_XRE"/>
    <property type="match status" value="1"/>
</dbReference>
<keyword evidence="1 4" id="KW-0805">Transcription regulation</keyword>
<keyword evidence="2 4" id="KW-0238">DNA-binding</keyword>
<dbReference type="GO" id="GO:0003677">
    <property type="term" value="F:DNA binding"/>
    <property type="evidence" value="ECO:0007669"/>
    <property type="project" value="UniProtKB-KW"/>
</dbReference>
<proteinExistence type="inferred from homology"/>
<reference evidence="6 7" key="1">
    <citation type="submission" date="2006-10" db="EMBL/GenBank/DDBJ databases">
        <title>Complete sequence of Methanosaeta thermophila PT.</title>
        <authorList>
            <consortium name="US DOE Joint Genome Institute"/>
            <person name="Copeland A."/>
            <person name="Lucas S."/>
            <person name="Lapidus A."/>
            <person name="Barry K."/>
            <person name="Detter J.C."/>
            <person name="Glavina del Rio T."/>
            <person name="Hammon N."/>
            <person name="Israni S."/>
            <person name="Pitluck S."/>
            <person name="Chain P."/>
            <person name="Malfatti S."/>
            <person name="Shin M."/>
            <person name="Vergez L."/>
            <person name="Schmutz J."/>
            <person name="Larimer F."/>
            <person name="Land M."/>
            <person name="Hauser L."/>
            <person name="Kyrpides N."/>
            <person name="Kim E."/>
            <person name="Smith K.S."/>
            <person name="Ingram-Smith C."/>
            <person name="Richardson P."/>
        </authorList>
    </citation>
    <scope>NUCLEOTIDE SEQUENCE [LARGE SCALE GENOMIC DNA]</scope>
    <source>
        <strain evidence="7">DSM 6194 / JCM 14653 / NBRC 101360 / PT</strain>
    </source>
</reference>
<dbReference type="KEGG" id="mtp:Mthe_1446"/>
<dbReference type="NCBIfam" id="NF003162">
    <property type="entry name" value="PRK04140.1"/>
    <property type="match status" value="1"/>
</dbReference>
<dbReference type="GO" id="GO:0003700">
    <property type="term" value="F:DNA-binding transcription factor activity"/>
    <property type="evidence" value="ECO:0007669"/>
    <property type="project" value="UniProtKB-UniRule"/>
</dbReference>
<evidence type="ECO:0000256" key="1">
    <source>
        <dbReference type="ARBA" id="ARBA00023015"/>
    </source>
</evidence>
<dbReference type="CDD" id="cd00093">
    <property type="entry name" value="HTH_XRE"/>
    <property type="match status" value="1"/>
</dbReference>
<dbReference type="HOGENOM" id="CLU_075726_0_0_2"/>
<dbReference type="EMBL" id="CP000477">
    <property type="protein sequence ID" value="ABK15220.1"/>
    <property type="molecule type" value="Genomic_DNA"/>
</dbReference>
<accession>A0B946</accession>
<evidence type="ECO:0000313" key="7">
    <source>
        <dbReference type="Proteomes" id="UP000000674"/>
    </source>
</evidence>
<keyword evidence="7" id="KW-1185">Reference proteome</keyword>
<feature type="domain" description="HTH cro/C1-type" evidence="5">
    <location>
        <begin position="155"/>
        <end position="213"/>
    </location>
</feature>
<evidence type="ECO:0000256" key="4">
    <source>
        <dbReference type="HAMAP-Rule" id="MF_00584"/>
    </source>
</evidence>
<protein>
    <recommendedName>
        <fullName evidence="4">Putative HTH-type transcriptional regulatory protein Mthe_1446</fullName>
    </recommendedName>
</protein>